<evidence type="ECO:0000256" key="6">
    <source>
        <dbReference type="SAM" id="Phobius"/>
    </source>
</evidence>
<feature type="transmembrane region" description="Helical" evidence="6">
    <location>
        <begin position="521"/>
        <end position="539"/>
    </location>
</feature>
<evidence type="ECO:0000256" key="1">
    <source>
        <dbReference type="ARBA" id="ARBA00004141"/>
    </source>
</evidence>
<evidence type="ECO:0000256" key="5">
    <source>
        <dbReference type="SAM" id="MobiDB-lite"/>
    </source>
</evidence>
<feature type="region of interest" description="Disordered" evidence="5">
    <location>
        <begin position="1"/>
        <end position="28"/>
    </location>
</feature>
<dbReference type="Gene3D" id="1.20.58.340">
    <property type="entry name" value="Magnesium transport protein CorA, transmembrane region"/>
    <property type="match status" value="1"/>
</dbReference>
<dbReference type="EMBL" id="CP099425">
    <property type="protein sequence ID" value="USW56189.1"/>
    <property type="molecule type" value="Genomic_DNA"/>
</dbReference>
<feature type="compositionally biased region" description="Basic and acidic residues" evidence="5">
    <location>
        <begin position="1"/>
        <end position="16"/>
    </location>
</feature>
<evidence type="ECO:0000313" key="7">
    <source>
        <dbReference type="EMBL" id="USW56189.1"/>
    </source>
</evidence>
<dbReference type="GO" id="GO:0016020">
    <property type="term" value="C:membrane"/>
    <property type="evidence" value="ECO:0007669"/>
    <property type="project" value="UniProtKB-SubCell"/>
</dbReference>
<protein>
    <submittedName>
        <fullName evidence="7">Mg2+ transporter protein, CorA-like/Zinc transport protein ZntB</fullName>
    </submittedName>
</protein>
<sequence length="566" mass="64128">MRDLGHRSSLSSDEKASTSSSSITDSSNEWLEELRRYARRPPQKHLISGHHLSGLLDYVSQDTESRGPSLTSRLYRPSADDRSAFAVLYDFNEAQPEIKLECPTQLEHIVGKNAVAKHQSQLLFLQGHPSPAWIKAVGGAFGVDAQFFYHHLWRYSRKRDTARTWPPLPSRAVKESRYCLTTLGYLDDAGRDERQESHVMKLRHEAENHMAEYLQQVRYGKQHAELGDSLLRSLSVHDGANFSYEQYVSVWTEQTTKGWFALVLLDIGTTALRTCTPQDALKWLAPLGGIPGNTIFAPIVISDEVNMSLVRDSRLSNSKDEGVPQNAKHLCHGYHHYLDVELARKSSLHALQPLWTLISASEKQFLNMMRDLVKRDIREGRAAGDGQDDAALSNLMYNQDILEQHAERLNHNTRSFEKCNAWPVVHGLSHEDKAGIRAFGQRMLEDFGGLLGKAKHLESKCDQGAHRVTTLVSHAHSKKQLSQAERAEQLTRLGCFFLPMQYVASLFGMNFSQFGQGDLSVWLYFAITVPLISMMYVFVEPKARRLISGRVAQTRTLWKDRNQCTT</sequence>
<accession>A0A9Q9EN51</accession>
<keyword evidence="2 6" id="KW-0812">Transmembrane</keyword>
<organism evidence="7 8">
    <name type="scientific">Septoria linicola</name>
    <dbReference type="NCBI Taxonomy" id="215465"/>
    <lineage>
        <taxon>Eukaryota</taxon>
        <taxon>Fungi</taxon>
        <taxon>Dikarya</taxon>
        <taxon>Ascomycota</taxon>
        <taxon>Pezizomycotina</taxon>
        <taxon>Dothideomycetes</taxon>
        <taxon>Dothideomycetidae</taxon>
        <taxon>Mycosphaerellales</taxon>
        <taxon>Mycosphaerellaceae</taxon>
        <taxon>Septoria</taxon>
    </lineage>
</organism>
<proteinExistence type="predicted"/>
<evidence type="ECO:0000256" key="4">
    <source>
        <dbReference type="ARBA" id="ARBA00023136"/>
    </source>
</evidence>
<keyword evidence="3 6" id="KW-1133">Transmembrane helix</keyword>
<evidence type="ECO:0000256" key="3">
    <source>
        <dbReference type="ARBA" id="ARBA00022989"/>
    </source>
</evidence>
<dbReference type="InterPro" id="IPR045863">
    <property type="entry name" value="CorA_TM1_TM2"/>
</dbReference>
<dbReference type="GO" id="GO:0046873">
    <property type="term" value="F:metal ion transmembrane transporter activity"/>
    <property type="evidence" value="ECO:0007669"/>
    <property type="project" value="InterPro"/>
</dbReference>
<dbReference type="AlphaFoldDB" id="A0A9Q9EN51"/>
<reference evidence="7" key="1">
    <citation type="submission" date="2022-06" db="EMBL/GenBank/DDBJ databases">
        <title>Complete genome sequences of two strains of the flax pathogen Septoria linicola.</title>
        <authorList>
            <person name="Lapalu N."/>
            <person name="Simon A."/>
            <person name="Demenou B."/>
            <person name="Paumier D."/>
            <person name="Guillot M.-P."/>
            <person name="Gout L."/>
            <person name="Valade R."/>
        </authorList>
    </citation>
    <scope>NUCLEOTIDE SEQUENCE</scope>
    <source>
        <strain evidence="7">SE15195</strain>
    </source>
</reference>
<keyword evidence="8" id="KW-1185">Reference proteome</keyword>
<keyword evidence="4 6" id="KW-0472">Membrane</keyword>
<dbReference type="SUPFAM" id="SSF144083">
    <property type="entry name" value="Magnesium transport protein CorA, transmembrane region"/>
    <property type="match status" value="1"/>
</dbReference>
<evidence type="ECO:0000256" key="2">
    <source>
        <dbReference type="ARBA" id="ARBA00022692"/>
    </source>
</evidence>
<comment type="subcellular location">
    <subcellularLocation>
        <location evidence="1">Membrane</location>
        <topology evidence="1">Multi-pass membrane protein</topology>
    </subcellularLocation>
</comment>
<name>A0A9Q9EN51_9PEZI</name>
<feature type="compositionally biased region" description="Low complexity" evidence="5">
    <location>
        <begin position="17"/>
        <end position="27"/>
    </location>
</feature>
<evidence type="ECO:0000313" key="8">
    <source>
        <dbReference type="Proteomes" id="UP001056384"/>
    </source>
</evidence>
<gene>
    <name evidence="7" type="ORF">Slin15195_G095080</name>
</gene>
<dbReference type="Pfam" id="PF01544">
    <property type="entry name" value="CorA"/>
    <property type="match status" value="1"/>
</dbReference>
<dbReference type="Proteomes" id="UP001056384">
    <property type="component" value="Chromosome 8"/>
</dbReference>
<dbReference type="InterPro" id="IPR002523">
    <property type="entry name" value="MgTranspt_CorA/ZnTranspt_ZntB"/>
</dbReference>